<dbReference type="KEGG" id="cvn:111128924"/>
<accession>A0A8B8DSS4</accession>
<keyword evidence="6 10" id="KW-0472">Membrane</keyword>
<name>A0A8B8DSS4_CRAVI</name>
<evidence type="ECO:0000313" key="12">
    <source>
        <dbReference type="Proteomes" id="UP000694844"/>
    </source>
</evidence>
<dbReference type="Pfam" id="PF00001">
    <property type="entry name" value="7tm_1"/>
    <property type="match status" value="1"/>
</dbReference>
<comment type="subcellular location">
    <subcellularLocation>
        <location evidence="1">Membrane</location>
        <topology evidence="1">Multi-pass membrane protein</topology>
    </subcellularLocation>
</comment>
<feature type="transmembrane region" description="Helical" evidence="10">
    <location>
        <begin position="85"/>
        <end position="104"/>
    </location>
</feature>
<evidence type="ECO:0000256" key="10">
    <source>
        <dbReference type="SAM" id="Phobius"/>
    </source>
</evidence>
<evidence type="ECO:0000256" key="6">
    <source>
        <dbReference type="ARBA" id="ARBA00023136"/>
    </source>
</evidence>
<evidence type="ECO:0000256" key="4">
    <source>
        <dbReference type="ARBA" id="ARBA00022989"/>
    </source>
</evidence>
<reference evidence="13" key="1">
    <citation type="submission" date="2025-08" db="UniProtKB">
        <authorList>
            <consortium name="RefSeq"/>
        </authorList>
    </citation>
    <scope>IDENTIFICATION</scope>
    <source>
        <tissue evidence="13">Whole sample</tissue>
    </source>
</reference>
<keyword evidence="4 10" id="KW-1133">Transmembrane helix</keyword>
<keyword evidence="8 9" id="KW-0807">Transducer</keyword>
<dbReference type="PRINTS" id="PR01012">
    <property type="entry name" value="NRPEPTIDEYR"/>
</dbReference>
<keyword evidence="5 9" id="KW-0297">G-protein coupled receptor</keyword>
<feature type="transmembrane region" description="Helical" evidence="10">
    <location>
        <begin position="163"/>
        <end position="183"/>
    </location>
</feature>
<dbReference type="CDD" id="cd15203">
    <property type="entry name" value="7tmA_NPYR-like"/>
    <property type="match status" value="1"/>
</dbReference>
<keyword evidence="3 9" id="KW-0812">Transmembrane</keyword>
<dbReference type="GO" id="GO:0004983">
    <property type="term" value="F:neuropeptide Y receptor activity"/>
    <property type="evidence" value="ECO:0007669"/>
    <property type="project" value="InterPro"/>
</dbReference>
<dbReference type="SMART" id="SM01381">
    <property type="entry name" value="7TM_GPCR_Srsx"/>
    <property type="match status" value="1"/>
</dbReference>
<dbReference type="PANTHER" id="PTHR24235">
    <property type="entry name" value="NEUROPEPTIDE Y RECEPTOR"/>
    <property type="match status" value="1"/>
</dbReference>
<evidence type="ECO:0000256" key="8">
    <source>
        <dbReference type="ARBA" id="ARBA00023224"/>
    </source>
</evidence>
<feature type="transmembrane region" description="Helical" evidence="10">
    <location>
        <begin position="219"/>
        <end position="242"/>
    </location>
</feature>
<dbReference type="InterPro" id="IPR000276">
    <property type="entry name" value="GPCR_Rhodpsn"/>
</dbReference>
<comment type="similarity">
    <text evidence="2 9">Belongs to the G-protein coupled receptor 1 family.</text>
</comment>
<dbReference type="RefSeq" id="XP_022330594.1">
    <property type="nucleotide sequence ID" value="XM_022474886.1"/>
</dbReference>
<sequence>MDLSNFTQDMPFFLWDNGTGNMTHWPMDFHYQVSDFEAPNLLRDKGWKIFIIILFGAVIFLGFIENLTVIIVITINKRLHTVTNIFISTLAFSDIMLCAFNLPFQLHYGITDYWSFGPVLCQIIIPMFAVPVFMSTLSMLMIAVERYILIVFPFRKKLTIEMAIGIVVVIIIFSVVCSIPIILHTEHSHEEIDIRPYIQDIIKKSFCIENWKMKTSRAYTMFVFVLQFFVPYIIISVLYFQIYKVLKKRPIKRKETQKNYKTTRILIAITTTFTISWLPFQIFSIVSYFNPNISSHLGPAYKLTDLILKIIAMSSSCVNPFLYGWLNDKFRKEFGTMLGKRMMKMQVSRSGYFRTSGSADYRSEKNGATENL</sequence>
<evidence type="ECO:0000259" key="11">
    <source>
        <dbReference type="PROSITE" id="PS50262"/>
    </source>
</evidence>
<evidence type="ECO:0000256" key="3">
    <source>
        <dbReference type="ARBA" id="ARBA00022692"/>
    </source>
</evidence>
<dbReference type="Proteomes" id="UP000694844">
    <property type="component" value="Chromosome 4"/>
</dbReference>
<feature type="transmembrane region" description="Helical" evidence="10">
    <location>
        <begin position="49"/>
        <end position="73"/>
    </location>
</feature>
<keyword evidence="12" id="KW-1185">Reference proteome</keyword>
<dbReference type="InterPro" id="IPR017452">
    <property type="entry name" value="GPCR_Rhodpsn_7TM"/>
</dbReference>
<feature type="transmembrane region" description="Helical" evidence="10">
    <location>
        <begin position="306"/>
        <end position="326"/>
    </location>
</feature>
<dbReference type="OrthoDB" id="9046662at2759"/>
<feature type="transmembrane region" description="Helical" evidence="10">
    <location>
        <begin position="263"/>
        <end position="286"/>
    </location>
</feature>
<evidence type="ECO:0000256" key="2">
    <source>
        <dbReference type="ARBA" id="ARBA00010663"/>
    </source>
</evidence>
<dbReference type="InterPro" id="IPR000611">
    <property type="entry name" value="NPY_rcpt"/>
</dbReference>
<dbReference type="SUPFAM" id="SSF81321">
    <property type="entry name" value="Family A G protein-coupled receptor-like"/>
    <property type="match status" value="1"/>
</dbReference>
<evidence type="ECO:0000256" key="9">
    <source>
        <dbReference type="RuleBase" id="RU000688"/>
    </source>
</evidence>
<evidence type="ECO:0000256" key="7">
    <source>
        <dbReference type="ARBA" id="ARBA00023170"/>
    </source>
</evidence>
<proteinExistence type="inferred from homology"/>
<dbReference type="PRINTS" id="PR00237">
    <property type="entry name" value="GPCRRHODOPSN"/>
</dbReference>
<dbReference type="GeneID" id="111128924"/>
<gene>
    <name evidence="13" type="primary">LOC111128924</name>
</gene>
<keyword evidence="7 9" id="KW-0675">Receptor</keyword>
<feature type="transmembrane region" description="Helical" evidence="10">
    <location>
        <begin position="116"/>
        <end position="142"/>
    </location>
</feature>
<dbReference type="PROSITE" id="PS50262">
    <property type="entry name" value="G_PROTEIN_RECEP_F1_2"/>
    <property type="match status" value="1"/>
</dbReference>
<evidence type="ECO:0000256" key="5">
    <source>
        <dbReference type="ARBA" id="ARBA00023040"/>
    </source>
</evidence>
<feature type="domain" description="G-protein coupled receptors family 1 profile" evidence="11">
    <location>
        <begin position="65"/>
        <end position="323"/>
    </location>
</feature>
<evidence type="ECO:0000256" key="1">
    <source>
        <dbReference type="ARBA" id="ARBA00004141"/>
    </source>
</evidence>
<evidence type="ECO:0000313" key="13">
    <source>
        <dbReference type="RefSeq" id="XP_022330594.1"/>
    </source>
</evidence>
<dbReference type="AlphaFoldDB" id="A0A8B8DSS4"/>
<dbReference type="Gene3D" id="1.20.1070.10">
    <property type="entry name" value="Rhodopsin 7-helix transmembrane proteins"/>
    <property type="match status" value="1"/>
</dbReference>
<dbReference type="PANTHER" id="PTHR24235:SF29">
    <property type="entry name" value="GH23382P"/>
    <property type="match status" value="1"/>
</dbReference>
<dbReference type="PROSITE" id="PS00237">
    <property type="entry name" value="G_PROTEIN_RECEP_F1_1"/>
    <property type="match status" value="1"/>
</dbReference>
<protein>
    <submittedName>
        <fullName evidence="13">Neuropeptide F receptor-like</fullName>
    </submittedName>
</protein>
<dbReference type="GO" id="GO:0016020">
    <property type="term" value="C:membrane"/>
    <property type="evidence" value="ECO:0007669"/>
    <property type="project" value="UniProtKB-SubCell"/>
</dbReference>
<organism evidence="12 13">
    <name type="scientific">Crassostrea virginica</name>
    <name type="common">Eastern oyster</name>
    <dbReference type="NCBI Taxonomy" id="6565"/>
    <lineage>
        <taxon>Eukaryota</taxon>
        <taxon>Metazoa</taxon>
        <taxon>Spiralia</taxon>
        <taxon>Lophotrochozoa</taxon>
        <taxon>Mollusca</taxon>
        <taxon>Bivalvia</taxon>
        <taxon>Autobranchia</taxon>
        <taxon>Pteriomorphia</taxon>
        <taxon>Ostreida</taxon>
        <taxon>Ostreoidea</taxon>
        <taxon>Ostreidae</taxon>
        <taxon>Crassostrea</taxon>
    </lineage>
</organism>